<accession>A0A6L9Y4A3</accession>
<gene>
    <name evidence="1" type="ORF">F9B74_01550</name>
</gene>
<evidence type="ECO:0000313" key="2">
    <source>
        <dbReference type="Proteomes" id="UP000477651"/>
    </source>
</evidence>
<name>A0A6L9Y4A3_9BURK</name>
<dbReference type="EMBL" id="JAAGYR010000002">
    <property type="protein sequence ID" value="NEN75015.1"/>
    <property type="molecule type" value="Genomic_DNA"/>
</dbReference>
<organism evidence="1 2">
    <name type="scientific">Pelistega ratti</name>
    <dbReference type="NCBI Taxonomy" id="2652177"/>
    <lineage>
        <taxon>Bacteria</taxon>
        <taxon>Pseudomonadati</taxon>
        <taxon>Pseudomonadota</taxon>
        <taxon>Betaproteobacteria</taxon>
        <taxon>Burkholderiales</taxon>
        <taxon>Alcaligenaceae</taxon>
        <taxon>Pelistega</taxon>
    </lineage>
</organism>
<dbReference type="AlphaFoldDB" id="A0A6L9Y4A3"/>
<proteinExistence type="predicted"/>
<evidence type="ECO:0000313" key="1">
    <source>
        <dbReference type="EMBL" id="NEN75015.1"/>
    </source>
</evidence>
<keyword evidence="2" id="KW-1185">Reference proteome</keyword>
<protein>
    <submittedName>
        <fullName evidence="1">Uncharacterized protein</fullName>
    </submittedName>
</protein>
<reference evidence="1 2" key="1">
    <citation type="submission" date="2020-02" db="EMBL/GenBank/DDBJ databases">
        <title>Pelistega sp. NLN82 were isolated from wild rodents of the Hainan Island.</title>
        <authorList>
            <person name="Niu N."/>
            <person name="Zhou J."/>
        </authorList>
    </citation>
    <scope>NUCLEOTIDE SEQUENCE [LARGE SCALE GENOMIC DNA]</scope>
    <source>
        <strain evidence="1 2">NLN82</strain>
    </source>
</reference>
<dbReference type="RefSeq" id="WP_163763775.1">
    <property type="nucleotide sequence ID" value="NZ_JAAGYR010000002.1"/>
</dbReference>
<dbReference type="Proteomes" id="UP000477651">
    <property type="component" value="Unassembled WGS sequence"/>
</dbReference>
<sequence>MAFPPPKPYKLVCPKCKWSSQIIASDVIPPEHSEGTDTFYNGTQCPKCYTPLNQKEVGVMDSVKSFFGL</sequence>
<comment type="caution">
    <text evidence="1">The sequence shown here is derived from an EMBL/GenBank/DDBJ whole genome shotgun (WGS) entry which is preliminary data.</text>
</comment>